<dbReference type="Gene3D" id="3.20.20.80">
    <property type="entry name" value="Glycosidases"/>
    <property type="match status" value="1"/>
</dbReference>
<feature type="domain" description="Glycosyl hydrolase family 31 C-terminal" evidence="8">
    <location>
        <begin position="218"/>
        <end position="309"/>
    </location>
</feature>
<dbReference type="SUPFAM" id="SSF51445">
    <property type="entry name" value="(Trans)glycosidases"/>
    <property type="match status" value="1"/>
</dbReference>
<evidence type="ECO:0000256" key="5">
    <source>
        <dbReference type="RuleBase" id="RU361185"/>
    </source>
</evidence>
<feature type="region of interest" description="Disordered" evidence="6">
    <location>
        <begin position="1"/>
        <end position="27"/>
    </location>
</feature>
<protein>
    <submittedName>
        <fullName evidence="10">Uncharacterized protein</fullName>
    </submittedName>
</protein>
<dbReference type="GO" id="GO:0004558">
    <property type="term" value="F:alpha-1,4-glucosidase activity"/>
    <property type="evidence" value="ECO:0007669"/>
    <property type="project" value="TreeGrafter"/>
</dbReference>
<evidence type="ECO:0000313" key="9">
    <source>
        <dbReference type="Proteomes" id="UP000887563"/>
    </source>
</evidence>
<comment type="similarity">
    <text evidence="1 5">Belongs to the glycosyl hydrolase 31 family.</text>
</comment>
<feature type="compositionally biased region" description="Polar residues" evidence="6">
    <location>
        <begin position="1"/>
        <end position="11"/>
    </location>
</feature>
<accession>A0A914MM27</accession>
<keyword evidence="9" id="KW-1185">Reference proteome</keyword>
<evidence type="ECO:0000256" key="6">
    <source>
        <dbReference type="SAM" id="MobiDB-lite"/>
    </source>
</evidence>
<dbReference type="InterPro" id="IPR013780">
    <property type="entry name" value="Glyco_hydro_b"/>
</dbReference>
<dbReference type="Gene3D" id="2.60.40.1180">
    <property type="entry name" value="Golgi alpha-mannosidase II"/>
    <property type="match status" value="2"/>
</dbReference>
<evidence type="ECO:0000313" key="10">
    <source>
        <dbReference type="WBParaSite" id="Minc3s02013g27760"/>
    </source>
</evidence>
<dbReference type="Pfam" id="PF01055">
    <property type="entry name" value="Glyco_hydro_31_2nd"/>
    <property type="match status" value="1"/>
</dbReference>
<evidence type="ECO:0000259" key="8">
    <source>
        <dbReference type="Pfam" id="PF21365"/>
    </source>
</evidence>
<dbReference type="PANTHER" id="PTHR22762">
    <property type="entry name" value="ALPHA-GLUCOSIDASE"/>
    <property type="match status" value="1"/>
</dbReference>
<keyword evidence="2" id="KW-0732">Signal</keyword>
<reference evidence="10" key="1">
    <citation type="submission" date="2022-11" db="UniProtKB">
        <authorList>
            <consortium name="WormBaseParasite"/>
        </authorList>
    </citation>
    <scope>IDENTIFICATION</scope>
</reference>
<dbReference type="PROSITE" id="PS00707">
    <property type="entry name" value="GLYCOSYL_HYDROL_F31_2"/>
    <property type="match status" value="1"/>
</dbReference>
<evidence type="ECO:0000256" key="2">
    <source>
        <dbReference type="ARBA" id="ARBA00022729"/>
    </source>
</evidence>
<keyword evidence="3 5" id="KW-0378">Hydrolase</keyword>
<evidence type="ECO:0000256" key="1">
    <source>
        <dbReference type="ARBA" id="ARBA00007806"/>
    </source>
</evidence>
<dbReference type="WBParaSite" id="Minc3s02013g27760">
    <property type="protein sequence ID" value="Minc3s02013g27760"/>
    <property type="gene ID" value="Minc3s02013g27760"/>
</dbReference>
<dbReference type="InterPro" id="IPR017853">
    <property type="entry name" value="GH"/>
</dbReference>
<dbReference type="PANTHER" id="PTHR22762:SF133">
    <property type="entry name" value="P-TYPE DOMAIN-CONTAINING PROTEIN"/>
    <property type="match status" value="1"/>
</dbReference>
<keyword evidence="4 5" id="KW-0326">Glycosidase</keyword>
<dbReference type="GO" id="GO:0005975">
    <property type="term" value="P:carbohydrate metabolic process"/>
    <property type="evidence" value="ECO:0007669"/>
    <property type="project" value="InterPro"/>
</dbReference>
<dbReference type="Proteomes" id="UP000887563">
    <property type="component" value="Unplaced"/>
</dbReference>
<evidence type="ECO:0000256" key="4">
    <source>
        <dbReference type="ARBA" id="ARBA00023295"/>
    </source>
</evidence>
<dbReference type="InterPro" id="IPR000322">
    <property type="entry name" value="Glyco_hydro_31_TIM"/>
</dbReference>
<name>A0A914MM27_MELIC</name>
<organism evidence="9 10">
    <name type="scientific">Meloidogyne incognita</name>
    <name type="common">Southern root-knot nematode worm</name>
    <name type="synonym">Oxyuris incognita</name>
    <dbReference type="NCBI Taxonomy" id="6306"/>
    <lineage>
        <taxon>Eukaryota</taxon>
        <taxon>Metazoa</taxon>
        <taxon>Ecdysozoa</taxon>
        <taxon>Nematoda</taxon>
        <taxon>Chromadorea</taxon>
        <taxon>Rhabditida</taxon>
        <taxon>Tylenchina</taxon>
        <taxon>Tylenchomorpha</taxon>
        <taxon>Tylenchoidea</taxon>
        <taxon>Meloidogynidae</taxon>
        <taxon>Meloidogyninae</taxon>
        <taxon>Meloidogyne</taxon>
        <taxon>Meloidogyne incognita group</taxon>
    </lineage>
</organism>
<evidence type="ECO:0000259" key="7">
    <source>
        <dbReference type="Pfam" id="PF01055"/>
    </source>
</evidence>
<dbReference type="Pfam" id="PF21365">
    <property type="entry name" value="Glyco_hydro_31_3rd"/>
    <property type="match status" value="1"/>
</dbReference>
<evidence type="ECO:0000256" key="3">
    <source>
        <dbReference type="ARBA" id="ARBA00022801"/>
    </source>
</evidence>
<dbReference type="SUPFAM" id="SSF51011">
    <property type="entry name" value="Glycosyl hydrolase domain"/>
    <property type="match status" value="1"/>
</dbReference>
<dbReference type="InterPro" id="IPR048395">
    <property type="entry name" value="Glyco_hydro_31_C"/>
</dbReference>
<dbReference type="InterPro" id="IPR030459">
    <property type="entry name" value="Glyco_hydro_31_CS"/>
</dbReference>
<proteinExistence type="inferred from homology"/>
<sequence>MDEPSNFATNKQTKEKGLETLKCPMNGPDSKYDNPPYKTISVYQWKSFLSEKTLCMLGRTRGGDYNLYDTHNLYGLAETIVTRKALESATGKRGELISRSTFIGSGKYGSHWSGDNSAKWTDLRASIISVIEFNIFGIPHMGADVCGFNDPSNEELCLRWQQLGAFHPFFRNHNSDGLPPQDPCQWKSVEIATRVSNLFRYQHLPFLYTLHFQASFKGGTVIRPLFFEFPNDFNTHTLNYQFLWGSSLMVIPVLDPGVDSVRAYFPIDSVWYSISHANQYGSEYFSGYYNLNAPRDTPLPTFLRGGSIIVKQWPGLTTKESRKNPFQLTAALDPKTLTAEGQLYWDDGESIISNFDSHQFYYFEFTIKITSEHKGNLTIIRKHTPNNVNLQLFLYLHFQLLKYLDIIQQHPTIII</sequence>
<dbReference type="AlphaFoldDB" id="A0A914MM27"/>
<feature type="domain" description="Glycoside hydrolase family 31 TIM barrel" evidence="7">
    <location>
        <begin position="1"/>
        <end position="210"/>
    </location>
</feature>